<reference evidence="3" key="1">
    <citation type="journal article" date="2019" name="Int. J. Syst. Evol. Microbiol.">
        <title>The Global Catalogue of Microorganisms (GCM) 10K type strain sequencing project: providing services to taxonomists for standard genome sequencing and annotation.</title>
        <authorList>
            <consortium name="The Broad Institute Genomics Platform"/>
            <consortium name="The Broad Institute Genome Sequencing Center for Infectious Disease"/>
            <person name="Wu L."/>
            <person name="Ma J."/>
        </authorList>
    </citation>
    <scope>NUCLEOTIDE SEQUENCE [LARGE SCALE GENOMIC DNA]</scope>
    <source>
        <strain evidence="3">JCM 13006</strain>
    </source>
</reference>
<feature type="transmembrane region" description="Helical" evidence="1">
    <location>
        <begin position="68"/>
        <end position="89"/>
    </location>
</feature>
<gene>
    <name evidence="2" type="ORF">GCM10023235_00680</name>
</gene>
<feature type="transmembrane region" description="Helical" evidence="1">
    <location>
        <begin position="12"/>
        <end position="31"/>
    </location>
</feature>
<name>A0ABP9D5C0_9ACTN</name>
<dbReference type="Proteomes" id="UP001501752">
    <property type="component" value="Unassembled WGS sequence"/>
</dbReference>
<evidence type="ECO:0008006" key="4">
    <source>
        <dbReference type="Google" id="ProtNLM"/>
    </source>
</evidence>
<accession>A0ABP9D5C0</accession>
<keyword evidence="1" id="KW-0812">Transmembrane</keyword>
<dbReference type="RefSeq" id="WP_345694699.1">
    <property type="nucleotide sequence ID" value="NZ_BAABIS010000001.1"/>
</dbReference>
<organism evidence="2 3">
    <name type="scientific">Kitasatospora terrestris</name>
    <dbReference type="NCBI Taxonomy" id="258051"/>
    <lineage>
        <taxon>Bacteria</taxon>
        <taxon>Bacillati</taxon>
        <taxon>Actinomycetota</taxon>
        <taxon>Actinomycetes</taxon>
        <taxon>Kitasatosporales</taxon>
        <taxon>Streptomycetaceae</taxon>
        <taxon>Kitasatospora</taxon>
    </lineage>
</organism>
<keyword evidence="1" id="KW-1133">Transmembrane helix</keyword>
<evidence type="ECO:0000313" key="2">
    <source>
        <dbReference type="EMBL" id="GAA4830556.1"/>
    </source>
</evidence>
<proteinExistence type="predicted"/>
<evidence type="ECO:0000313" key="3">
    <source>
        <dbReference type="Proteomes" id="UP001501752"/>
    </source>
</evidence>
<comment type="caution">
    <text evidence="2">The sequence shown here is derived from an EMBL/GenBank/DDBJ whole genome shotgun (WGS) entry which is preliminary data.</text>
</comment>
<protein>
    <recommendedName>
        <fullName evidence="4">Alkaline shock response membrane anchor protein AmaP</fullName>
    </recommendedName>
</protein>
<keyword evidence="3" id="KW-1185">Reference proteome</keyword>
<sequence length="201" mass="22052">MKRRSRINRTLLALLGVVVLIGGLLVVMGGLDLYRRWNLDPPEGWPLTSPGDVLLPAADRTRYTAEDWWWPAVIGALTLLTLLALVWLLSQGRRHQPRKLTAGASRPHRAIQIRNQTLADAVAADTARLPGIDQARARITGTVKHPELRLRLTLTPGAEPAAVLSALHDGPLANLQTATGWQDPPVHARLKVTPHPARHTD</sequence>
<evidence type="ECO:0000256" key="1">
    <source>
        <dbReference type="SAM" id="Phobius"/>
    </source>
</evidence>
<dbReference type="EMBL" id="BAABIS010000001">
    <property type="protein sequence ID" value="GAA4830556.1"/>
    <property type="molecule type" value="Genomic_DNA"/>
</dbReference>
<keyword evidence="1" id="KW-0472">Membrane</keyword>